<evidence type="ECO:0000256" key="4">
    <source>
        <dbReference type="ARBA" id="ARBA00022801"/>
    </source>
</evidence>
<accession>A0AAN7AF36</accession>
<evidence type="ECO:0000259" key="9">
    <source>
        <dbReference type="Pfam" id="PF02868"/>
    </source>
</evidence>
<feature type="domain" description="Peptidase M4 C-terminal" evidence="9">
    <location>
        <begin position="275"/>
        <end position="450"/>
    </location>
</feature>
<feature type="region of interest" description="Disordered" evidence="7">
    <location>
        <begin position="58"/>
        <end position="86"/>
    </location>
</feature>
<proteinExistence type="inferred from homology"/>
<keyword evidence="11" id="KW-1185">Reference proteome</keyword>
<dbReference type="PANTHER" id="PTHR43579:SF1">
    <property type="entry name" value="NEUTRAL METALLOPROTEINASE"/>
    <property type="match status" value="1"/>
</dbReference>
<dbReference type="Pfam" id="PF02868">
    <property type="entry name" value="Peptidase_M4_C"/>
    <property type="match status" value="1"/>
</dbReference>
<dbReference type="Gene3D" id="3.10.170.10">
    <property type="match status" value="1"/>
</dbReference>
<keyword evidence="2 10" id="KW-0645">Protease</keyword>
<dbReference type="GO" id="GO:0046872">
    <property type="term" value="F:metal ion binding"/>
    <property type="evidence" value="ECO:0007669"/>
    <property type="project" value="UniProtKB-KW"/>
</dbReference>
<dbReference type="EMBL" id="MU864541">
    <property type="protein sequence ID" value="KAK4183550.1"/>
    <property type="molecule type" value="Genomic_DNA"/>
</dbReference>
<evidence type="ECO:0000256" key="5">
    <source>
        <dbReference type="ARBA" id="ARBA00022833"/>
    </source>
</evidence>
<dbReference type="GO" id="GO:0004222">
    <property type="term" value="F:metalloendopeptidase activity"/>
    <property type="evidence" value="ECO:0007669"/>
    <property type="project" value="InterPro"/>
</dbReference>
<dbReference type="SUPFAM" id="SSF55486">
    <property type="entry name" value="Metalloproteases ('zincins'), catalytic domain"/>
    <property type="match status" value="1"/>
</dbReference>
<comment type="caution">
    <text evidence="10">The sequence shown here is derived from an EMBL/GenBank/DDBJ whole genome shotgun (WGS) entry which is preliminary data.</text>
</comment>
<reference evidence="10" key="2">
    <citation type="submission" date="2023-05" db="EMBL/GenBank/DDBJ databases">
        <authorList>
            <consortium name="Lawrence Berkeley National Laboratory"/>
            <person name="Steindorff A."/>
            <person name="Hensen N."/>
            <person name="Bonometti L."/>
            <person name="Westerberg I."/>
            <person name="Brannstrom I.O."/>
            <person name="Guillou S."/>
            <person name="Cros-Aarteil S."/>
            <person name="Calhoun S."/>
            <person name="Haridas S."/>
            <person name="Kuo A."/>
            <person name="Mondo S."/>
            <person name="Pangilinan J."/>
            <person name="Riley R."/>
            <person name="Labutti K."/>
            <person name="Andreopoulos B."/>
            <person name="Lipzen A."/>
            <person name="Chen C."/>
            <person name="Yanf M."/>
            <person name="Daum C."/>
            <person name="Ng V."/>
            <person name="Clum A."/>
            <person name="Ohm R."/>
            <person name="Martin F."/>
            <person name="Silar P."/>
            <person name="Natvig D."/>
            <person name="Lalanne C."/>
            <person name="Gautier V."/>
            <person name="Ament-Velasquez S.L."/>
            <person name="Kruys A."/>
            <person name="Hutchinson M.I."/>
            <person name="Powell A.J."/>
            <person name="Barry K."/>
            <person name="Miller A.N."/>
            <person name="Grigoriev I.V."/>
            <person name="Debuchy R."/>
            <person name="Gladieux P."/>
            <person name="Thoren M.H."/>
            <person name="Johannesson H."/>
        </authorList>
    </citation>
    <scope>NUCLEOTIDE SEQUENCE</scope>
    <source>
        <strain evidence="10">PSN309</strain>
    </source>
</reference>
<sequence>MSCNHICSIVPPILLERLCHCDEVDEDIRFSCKATLNIGKNFHEHRHDFFKDKCSHLHHENNSHGHQRSGHEHGQNGENKGPQGIIPGAFLQSVIDSSETSDETKAAAKENLVFSQQVRDDRAEAAAVAAGLAPEAKPSSKGSLDTETGFSRSVHDMRNTGDVDDPRTYKLLPGVDARLEGQEPTKDTTANEAYDMALEVLKFFKEKFNWDSLDGQAMNVRSSVHVGTKLGNAFWFGPYNQMVYGDGNNFLHNFTKCVDVIGHEMTHAVIQYNTALVYQDEAGALNEHISDAFGIMVKQQFENETAADADWLLGEGCLLPGVKGVALRSMKAPGTAYNDPRFGRDLQPEHMDQIPAIMEKYGDFIRDSDYGGVHVFSGIPNKAFYNASVAFGGYAWEKAGQIWWKVLSDRRISVNCTFVQFADATVDVADELYGDEAAKVVRDAWNQVGVVRKDVTAGSLDVKN</sequence>
<gene>
    <name evidence="10" type="ORF">QBC35DRAFT_507866</name>
</gene>
<protein>
    <submittedName>
        <fullName evidence="10">Protease PrtS</fullName>
    </submittedName>
</protein>
<dbReference type="PRINTS" id="PR00730">
    <property type="entry name" value="THERMOLYSIN"/>
</dbReference>
<dbReference type="InterPro" id="IPR027268">
    <property type="entry name" value="Peptidase_M4/M1_CTD_sf"/>
</dbReference>
<feature type="domain" description="Peptidase M4" evidence="8">
    <location>
        <begin position="185"/>
        <end position="271"/>
    </location>
</feature>
<evidence type="ECO:0000313" key="11">
    <source>
        <dbReference type="Proteomes" id="UP001302126"/>
    </source>
</evidence>
<evidence type="ECO:0000259" key="8">
    <source>
        <dbReference type="Pfam" id="PF01447"/>
    </source>
</evidence>
<evidence type="ECO:0000313" key="10">
    <source>
        <dbReference type="EMBL" id="KAK4183550.1"/>
    </source>
</evidence>
<evidence type="ECO:0000256" key="1">
    <source>
        <dbReference type="ARBA" id="ARBA00009388"/>
    </source>
</evidence>
<evidence type="ECO:0000256" key="6">
    <source>
        <dbReference type="ARBA" id="ARBA00023049"/>
    </source>
</evidence>
<keyword evidence="3" id="KW-0479">Metal-binding</keyword>
<feature type="region of interest" description="Disordered" evidence="7">
    <location>
        <begin position="130"/>
        <end position="168"/>
    </location>
</feature>
<dbReference type="PANTHER" id="PTHR43579">
    <property type="match status" value="1"/>
</dbReference>
<dbReference type="InterPro" id="IPR023612">
    <property type="entry name" value="Peptidase_M4"/>
</dbReference>
<dbReference type="InterPro" id="IPR013856">
    <property type="entry name" value="Peptidase_M4_domain"/>
</dbReference>
<evidence type="ECO:0000256" key="3">
    <source>
        <dbReference type="ARBA" id="ARBA00022723"/>
    </source>
</evidence>
<feature type="compositionally biased region" description="Basic and acidic residues" evidence="7">
    <location>
        <begin position="58"/>
        <end position="75"/>
    </location>
</feature>
<evidence type="ECO:0000256" key="7">
    <source>
        <dbReference type="SAM" id="MobiDB-lite"/>
    </source>
</evidence>
<keyword evidence="5" id="KW-0862">Zinc</keyword>
<dbReference type="Proteomes" id="UP001302126">
    <property type="component" value="Unassembled WGS sequence"/>
</dbReference>
<comment type="similarity">
    <text evidence="1">Belongs to the peptidase M4 family.</text>
</comment>
<evidence type="ECO:0000256" key="2">
    <source>
        <dbReference type="ARBA" id="ARBA00022670"/>
    </source>
</evidence>
<feature type="compositionally biased region" description="Polar residues" evidence="7">
    <location>
        <begin position="140"/>
        <end position="151"/>
    </location>
</feature>
<reference evidence="10" key="1">
    <citation type="journal article" date="2023" name="Mol. Phylogenet. Evol.">
        <title>Genome-scale phylogeny and comparative genomics of the fungal order Sordariales.</title>
        <authorList>
            <person name="Hensen N."/>
            <person name="Bonometti L."/>
            <person name="Westerberg I."/>
            <person name="Brannstrom I.O."/>
            <person name="Guillou S."/>
            <person name="Cros-Aarteil S."/>
            <person name="Calhoun S."/>
            <person name="Haridas S."/>
            <person name="Kuo A."/>
            <person name="Mondo S."/>
            <person name="Pangilinan J."/>
            <person name="Riley R."/>
            <person name="LaButti K."/>
            <person name="Andreopoulos B."/>
            <person name="Lipzen A."/>
            <person name="Chen C."/>
            <person name="Yan M."/>
            <person name="Daum C."/>
            <person name="Ng V."/>
            <person name="Clum A."/>
            <person name="Steindorff A."/>
            <person name="Ohm R.A."/>
            <person name="Martin F."/>
            <person name="Silar P."/>
            <person name="Natvig D.O."/>
            <person name="Lalanne C."/>
            <person name="Gautier V."/>
            <person name="Ament-Velasquez S.L."/>
            <person name="Kruys A."/>
            <person name="Hutchinson M.I."/>
            <person name="Powell A.J."/>
            <person name="Barry K."/>
            <person name="Miller A.N."/>
            <person name="Grigoriev I.V."/>
            <person name="Debuchy R."/>
            <person name="Gladieux P."/>
            <person name="Hiltunen Thoren M."/>
            <person name="Johannesson H."/>
        </authorList>
    </citation>
    <scope>NUCLEOTIDE SEQUENCE</scope>
    <source>
        <strain evidence="10">PSN309</strain>
    </source>
</reference>
<dbReference type="InterPro" id="IPR052759">
    <property type="entry name" value="Metalloprotease_M4"/>
</dbReference>
<dbReference type="Gene3D" id="1.10.390.10">
    <property type="entry name" value="Neutral Protease Domain 2"/>
    <property type="match status" value="1"/>
</dbReference>
<dbReference type="AlphaFoldDB" id="A0AAN7AF36"/>
<organism evidence="10 11">
    <name type="scientific">Podospora australis</name>
    <dbReference type="NCBI Taxonomy" id="1536484"/>
    <lineage>
        <taxon>Eukaryota</taxon>
        <taxon>Fungi</taxon>
        <taxon>Dikarya</taxon>
        <taxon>Ascomycota</taxon>
        <taxon>Pezizomycotina</taxon>
        <taxon>Sordariomycetes</taxon>
        <taxon>Sordariomycetidae</taxon>
        <taxon>Sordariales</taxon>
        <taxon>Podosporaceae</taxon>
        <taxon>Podospora</taxon>
    </lineage>
</organism>
<feature type="compositionally biased region" description="Basic and acidic residues" evidence="7">
    <location>
        <begin position="153"/>
        <end position="168"/>
    </location>
</feature>
<keyword evidence="4" id="KW-0378">Hydrolase</keyword>
<name>A0AAN7AF36_9PEZI</name>
<keyword evidence="6" id="KW-0482">Metalloprotease</keyword>
<dbReference type="CDD" id="cd09597">
    <property type="entry name" value="M4_TLP"/>
    <property type="match status" value="1"/>
</dbReference>
<dbReference type="GO" id="GO:0006508">
    <property type="term" value="P:proteolysis"/>
    <property type="evidence" value="ECO:0007669"/>
    <property type="project" value="UniProtKB-KW"/>
</dbReference>
<dbReference type="InterPro" id="IPR001570">
    <property type="entry name" value="Peptidase_M4_C_domain"/>
</dbReference>
<dbReference type="Pfam" id="PF01447">
    <property type="entry name" value="Peptidase_M4"/>
    <property type="match status" value="1"/>
</dbReference>